<dbReference type="InterPro" id="IPR024909">
    <property type="entry name" value="Cys-tRNA/MSH_ligase"/>
</dbReference>
<feature type="binding site" evidence="10">
    <location>
        <position position="253"/>
    </location>
    <ligand>
        <name>Zn(2+)</name>
        <dbReference type="ChEBI" id="CHEBI:29105"/>
    </ligand>
</feature>
<comment type="catalytic activity">
    <reaction evidence="10">
        <text>tRNA(Cys) + L-cysteine + ATP = L-cysteinyl-tRNA(Cys) + AMP + diphosphate</text>
        <dbReference type="Rhea" id="RHEA:17773"/>
        <dbReference type="Rhea" id="RHEA-COMP:9661"/>
        <dbReference type="Rhea" id="RHEA-COMP:9679"/>
        <dbReference type="ChEBI" id="CHEBI:30616"/>
        <dbReference type="ChEBI" id="CHEBI:33019"/>
        <dbReference type="ChEBI" id="CHEBI:35235"/>
        <dbReference type="ChEBI" id="CHEBI:78442"/>
        <dbReference type="ChEBI" id="CHEBI:78517"/>
        <dbReference type="ChEBI" id="CHEBI:456215"/>
        <dbReference type="EC" id="6.1.1.16"/>
    </reaction>
</comment>
<keyword evidence="8 10" id="KW-0648">Protein biosynthesis</keyword>
<proteinExistence type="inferred from homology"/>
<name>F4GHS0_PARC1</name>
<dbReference type="InterPro" id="IPR032678">
    <property type="entry name" value="tRNA-synt_1_cat_dom"/>
</dbReference>
<keyword evidence="5 10" id="KW-0547">Nucleotide-binding</keyword>
<accession>F4GHS0</accession>
<dbReference type="PRINTS" id="PR00983">
    <property type="entry name" value="TRNASYNTHCYS"/>
</dbReference>
<dbReference type="GO" id="GO:0006423">
    <property type="term" value="P:cysteinyl-tRNA aminoacylation"/>
    <property type="evidence" value="ECO:0007669"/>
    <property type="project" value="UniProtKB-UniRule"/>
</dbReference>
<reference evidence="12 13" key="2">
    <citation type="journal article" date="2012" name="Stand. Genomic Sci.">
        <title>Complete genome sequence of the termite hindgut bacterium Spirochaeta coccoides type strain (SPN1(T)), reclassification in the genus Sphaerochaeta as Sphaerochaeta coccoides comb. nov. and emendations of the family Spirochaetaceae and the genus Sphaerochaeta.</title>
        <authorList>
            <person name="Abt B."/>
            <person name="Han C."/>
            <person name="Scheuner C."/>
            <person name="Lu M."/>
            <person name="Lapidus A."/>
            <person name="Nolan M."/>
            <person name="Lucas S."/>
            <person name="Hammon N."/>
            <person name="Deshpande S."/>
            <person name="Cheng J.F."/>
            <person name="Tapia R."/>
            <person name="Goodwin L.A."/>
            <person name="Pitluck S."/>
            <person name="Liolios K."/>
            <person name="Pagani I."/>
            <person name="Ivanova N."/>
            <person name="Mavromatis K."/>
            <person name="Mikhailova N."/>
            <person name="Huntemann M."/>
            <person name="Pati A."/>
            <person name="Chen A."/>
            <person name="Palaniappan K."/>
            <person name="Land M."/>
            <person name="Hauser L."/>
            <person name="Brambilla E.M."/>
            <person name="Rohde M."/>
            <person name="Spring S."/>
            <person name="Gronow S."/>
            <person name="Goker M."/>
            <person name="Woyke T."/>
            <person name="Bristow J."/>
            <person name="Eisen J.A."/>
            <person name="Markowitz V."/>
            <person name="Hugenholtz P."/>
            <person name="Kyrpides N.C."/>
            <person name="Klenk H.P."/>
            <person name="Detter J.C."/>
        </authorList>
    </citation>
    <scope>NUCLEOTIDE SEQUENCE [LARGE SCALE GENOMIC DNA]</scope>
    <source>
        <strain evidence="13">ATCC BAA-1237 / DSM 17374 / SPN1</strain>
    </source>
</reference>
<dbReference type="NCBIfam" id="TIGR00435">
    <property type="entry name" value="cysS"/>
    <property type="match status" value="1"/>
</dbReference>
<dbReference type="STRING" id="760011.Spico_0379"/>
<dbReference type="GO" id="GO:0005524">
    <property type="term" value="F:ATP binding"/>
    <property type="evidence" value="ECO:0007669"/>
    <property type="project" value="UniProtKB-UniRule"/>
</dbReference>
<feature type="binding site" evidence="10">
    <location>
        <position position="249"/>
    </location>
    <ligand>
        <name>Zn(2+)</name>
        <dbReference type="ChEBI" id="CHEBI:29105"/>
    </ligand>
</feature>
<reference evidence="13" key="1">
    <citation type="submission" date="2011-04" db="EMBL/GenBank/DDBJ databases">
        <title>The complete genome of Spirochaeta coccoides DSM 17374.</title>
        <authorList>
            <person name="Lucas S."/>
            <person name="Copeland A."/>
            <person name="Lapidus A."/>
            <person name="Bruce D."/>
            <person name="Goodwin L."/>
            <person name="Pitluck S."/>
            <person name="Peters L."/>
            <person name="Kyrpides N."/>
            <person name="Mavromatis K."/>
            <person name="Pagani I."/>
            <person name="Ivanova N."/>
            <person name="Ovchinnikova G."/>
            <person name="Lu M."/>
            <person name="Detter J.C."/>
            <person name="Tapia R."/>
            <person name="Han C."/>
            <person name="Land M."/>
            <person name="Hauser L."/>
            <person name="Markowitz V."/>
            <person name="Cheng J.-F."/>
            <person name="Hugenholtz P."/>
            <person name="Woyke T."/>
            <person name="Wu D."/>
            <person name="Spring S."/>
            <person name="Schroeder M."/>
            <person name="Brambilla E."/>
            <person name="Klenk H.-P."/>
            <person name="Eisen J.A."/>
        </authorList>
    </citation>
    <scope>NUCLEOTIDE SEQUENCE [LARGE SCALE GENOMIC DNA]</scope>
    <source>
        <strain evidence="13">ATCC BAA-1237 / DSM 17374 / SPN1</strain>
    </source>
</reference>
<keyword evidence="3 10" id="KW-0436">Ligase</keyword>
<feature type="domain" description="tRNA synthetases class I catalytic" evidence="11">
    <location>
        <begin position="16"/>
        <end position="329"/>
    </location>
</feature>
<dbReference type="RefSeq" id="WP_013739004.1">
    <property type="nucleotide sequence ID" value="NC_015436.1"/>
</dbReference>
<evidence type="ECO:0000256" key="3">
    <source>
        <dbReference type="ARBA" id="ARBA00022598"/>
    </source>
</evidence>
<dbReference type="PANTHER" id="PTHR10890">
    <property type="entry name" value="CYSTEINYL-TRNA SYNTHETASE"/>
    <property type="match status" value="1"/>
</dbReference>
<dbReference type="OrthoDB" id="9815130at2"/>
<keyword evidence="6 10" id="KW-0862">Zinc</keyword>
<evidence type="ECO:0000256" key="1">
    <source>
        <dbReference type="ARBA" id="ARBA00005594"/>
    </source>
</evidence>
<dbReference type="AlphaFoldDB" id="F4GHS0"/>
<evidence type="ECO:0000256" key="8">
    <source>
        <dbReference type="ARBA" id="ARBA00022917"/>
    </source>
</evidence>
<organism evidence="12 13">
    <name type="scientific">Parasphaerochaeta coccoides (strain ATCC BAA-1237 / DSM 17374 / SPN1)</name>
    <name type="common">Sphaerochaeta coccoides</name>
    <dbReference type="NCBI Taxonomy" id="760011"/>
    <lineage>
        <taxon>Bacteria</taxon>
        <taxon>Pseudomonadati</taxon>
        <taxon>Spirochaetota</taxon>
        <taxon>Spirochaetia</taxon>
        <taxon>Spirochaetales</taxon>
        <taxon>Sphaerochaetaceae</taxon>
        <taxon>Parasphaerochaeta</taxon>
    </lineage>
</organism>
<dbReference type="HOGENOM" id="CLU_013528_0_1_12"/>
<feature type="short sequence motif" description="'HIGH' region" evidence="10">
    <location>
        <begin position="31"/>
        <end position="41"/>
    </location>
</feature>
<dbReference type="PANTHER" id="PTHR10890:SF3">
    <property type="entry name" value="CYSTEINE--TRNA LIGASE, CYTOPLASMIC"/>
    <property type="match status" value="1"/>
</dbReference>
<evidence type="ECO:0000256" key="2">
    <source>
        <dbReference type="ARBA" id="ARBA00011245"/>
    </source>
</evidence>
<dbReference type="GO" id="GO:0004817">
    <property type="term" value="F:cysteine-tRNA ligase activity"/>
    <property type="evidence" value="ECO:0007669"/>
    <property type="project" value="UniProtKB-UniRule"/>
</dbReference>
<dbReference type="Proteomes" id="UP000007939">
    <property type="component" value="Chromosome"/>
</dbReference>
<dbReference type="HAMAP" id="MF_00041">
    <property type="entry name" value="Cys_tRNA_synth"/>
    <property type="match status" value="1"/>
</dbReference>
<evidence type="ECO:0000256" key="9">
    <source>
        <dbReference type="ARBA" id="ARBA00023146"/>
    </source>
</evidence>
<dbReference type="GO" id="GO:0008270">
    <property type="term" value="F:zinc ion binding"/>
    <property type="evidence" value="ECO:0007669"/>
    <property type="project" value="UniProtKB-UniRule"/>
</dbReference>
<keyword evidence="4 10" id="KW-0479">Metal-binding</keyword>
<feature type="binding site" evidence="10">
    <location>
        <position position="29"/>
    </location>
    <ligand>
        <name>Zn(2+)</name>
        <dbReference type="ChEBI" id="CHEBI:29105"/>
    </ligand>
</feature>
<comment type="cofactor">
    <cofactor evidence="10">
        <name>Zn(2+)</name>
        <dbReference type="ChEBI" id="CHEBI:29105"/>
    </cofactor>
    <text evidence="10">Binds 1 zinc ion per subunit.</text>
</comment>
<dbReference type="GO" id="GO:0005829">
    <property type="term" value="C:cytosol"/>
    <property type="evidence" value="ECO:0007669"/>
    <property type="project" value="TreeGrafter"/>
</dbReference>
<comment type="subcellular location">
    <subcellularLocation>
        <location evidence="10">Cytoplasm</location>
    </subcellularLocation>
</comment>
<evidence type="ECO:0000256" key="7">
    <source>
        <dbReference type="ARBA" id="ARBA00022840"/>
    </source>
</evidence>
<keyword evidence="7 10" id="KW-0067">ATP-binding</keyword>
<feature type="binding site" evidence="10">
    <location>
        <position position="224"/>
    </location>
    <ligand>
        <name>Zn(2+)</name>
        <dbReference type="ChEBI" id="CHEBI:29105"/>
    </ligand>
</feature>
<keyword evidence="10" id="KW-0963">Cytoplasm</keyword>
<evidence type="ECO:0000256" key="5">
    <source>
        <dbReference type="ARBA" id="ARBA00022741"/>
    </source>
</evidence>
<dbReference type="Gene3D" id="1.20.120.1910">
    <property type="entry name" value="Cysteine-tRNA ligase, C-terminal anti-codon recognition domain"/>
    <property type="match status" value="1"/>
</dbReference>
<dbReference type="SUPFAM" id="SSF47323">
    <property type="entry name" value="Anticodon-binding domain of a subclass of class I aminoacyl-tRNA synthetases"/>
    <property type="match status" value="1"/>
</dbReference>
<evidence type="ECO:0000313" key="12">
    <source>
        <dbReference type="EMBL" id="AEC01608.1"/>
    </source>
</evidence>
<dbReference type="eggNOG" id="COG0215">
    <property type="taxonomic scope" value="Bacteria"/>
</dbReference>
<dbReference type="KEGG" id="scc:Spico_0379"/>
<keyword evidence="13" id="KW-1185">Reference proteome</keyword>
<dbReference type="Gene3D" id="3.40.50.620">
    <property type="entry name" value="HUPs"/>
    <property type="match status" value="1"/>
</dbReference>
<evidence type="ECO:0000256" key="6">
    <source>
        <dbReference type="ARBA" id="ARBA00022833"/>
    </source>
</evidence>
<evidence type="ECO:0000256" key="10">
    <source>
        <dbReference type="HAMAP-Rule" id="MF_00041"/>
    </source>
</evidence>
<feature type="binding site" evidence="10">
    <location>
        <position position="285"/>
    </location>
    <ligand>
        <name>ATP</name>
        <dbReference type="ChEBI" id="CHEBI:30616"/>
    </ligand>
</feature>
<comment type="similarity">
    <text evidence="1 10">Belongs to the class-I aminoacyl-tRNA synthetase family.</text>
</comment>
<dbReference type="InterPro" id="IPR015803">
    <property type="entry name" value="Cys-tRNA-ligase"/>
</dbReference>
<gene>
    <name evidence="10" type="primary">cysS</name>
    <name evidence="12" type="ordered locus">Spico_0379</name>
</gene>
<dbReference type="EMBL" id="CP002659">
    <property type="protein sequence ID" value="AEC01608.1"/>
    <property type="molecule type" value="Genomic_DNA"/>
</dbReference>
<dbReference type="Pfam" id="PF01406">
    <property type="entry name" value="tRNA-synt_1e"/>
    <property type="match status" value="1"/>
</dbReference>
<keyword evidence="9 10" id="KW-0030">Aminoacyl-tRNA synthetase</keyword>
<feature type="short sequence motif" description="'KMSKS' region" evidence="10">
    <location>
        <begin position="282"/>
        <end position="286"/>
    </location>
</feature>
<dbReference type="EC" id="6.1.1.16" evidence="10"/>
<evidence type="ECO:0000259" key="11">
    <source>
        <dbReference type="Pfam" id="PF01406"/>
    </source>
</evidence>
<comment type="subunit">
    <text evidence="2 10">Monomer.</text>
</comment>
<dbReference type="CDD" id="cd00672">
    <property type="entry name" value="CysRS_core"/>
    <property type="match status" value="1"/>
</dbReference>
<sequence length="478" mass="53679">MPFSVYNTMSRTIEEFQPIEEGKVGMYCCGPTVYNYAHIGNLRTYVFEDVLRRVLSYAGYNVKHVMNITDVGHLTDDGDAGEDKMLKSAREKGMSVWDIASFYTDAFFRDFDALGNMRPQIICKATDHVQQMITLIQKLEEGGHTYAAGGNVYFSIDTFPDYGKLAGLHLHMDELKAGARIEVDTFKRNPKDFVLWFTNSKFGEQAMMWDSPWGRGYPGWHIECSAMSMTYLGDKFDLHCGGIDAIPVHHTNEIAQSEAATGDHPWVKYWMHGEFLLNDTGKMSKSSGSFLTLQVLIDKGYEPLDYRFFCLGAHYRTQLRFSWEALDGARSSRRNLVGRIGRLKAEAGIPSPQPGETASGYLANFTEQIFNDLNMPRALAVMWGLLKDDSVSAADKLAVLLEMDKIFGLSFDKVQPQEDSTPVEGADDPEALELVRLRAEAKKSRDFATADRLRAKLEGIGYIVTDTPSGTTLTKKEM</sequence>
<dbReference type="InterPro" id="IPR014729">
    <property type="entry name" value="Rossmann-like_a/b/a_fold"/>
</dbReference>
<dbReference type="InterPro" id="IPR009080">
    <property type="entry name" value="tRNAsynth_Ia_anticodon-bd"/>
</dbReference>
<protein>
    <recommendedName>
        <fullName evidence="10">Cysteine--tRNA ligase</fullName>
        <ecNumber evidence="10">6.1.1.16</ecNumber>
    </recommendedName>
    <alternativeName>
        <fullName evidence="10">Cysteinyl-tRNA synthetase</fullName>
        <shortName evidence="10">CysRS</shortName>
    </alternativeName>
</protein>
<evidence type="ECO:0000313" key="13">
    <source>
        <dbReference type="Proteomes" id="UP000007939"/>
    </source>
</evidence>
<evidence type="ECO:0000256" key="4">
    <source>
        <dbReference type="ARBA" id="ARBA00022723"/>
    </source>
</evidence>
<dbReference type="SUPFAM" id="SSF52374">
    <property type="entry name" value="Nucleotidylyl transferase"/>
    <property type="match status" value="1"/>
</dbReference>